<feature type="repeat" description="PPR" evidence="3">
    <location>
        <begin position="272"/>
        <end position="302"/>
    </location>
</feature>
<proteinExistence type="inferred from homology"/>
<dbReference type="PROSITE" id="PS51375">
    <property type="entry name" value="PPR"/>
    <property type="match status" value="3"/>
</dbReference>
<sequence>MSANQPQRSISCGNSVQLVSKSLSEKLLEKYFDALEFDFDYKESALWSPLVPRRAFSVVVPLSDRSKKMRSLRKVTSWFGGLMACLKKVKKISPFRLSSLLRLEKDPKRALHLFLNPNPNDRSPNPKPFRHSLLSYDLIISKLGRARLFPEMESILDKLKNDTRIAAEEVIFCNAITFYGPARSPLEARRAFDEIPAFRCRRTIKSFNTLLSSLAACRELGMARDLLAEIRDFGGPDACTYNILIRTFLARPDLAGARHLLDEMLSQGVTPNSVTFGTLINGLCANSELDEAFRLKTQMEEEFKIGPDEPVYVRLIKALCKASQLSRAMDLKEEMLRKGVRVGTAVYSTLISVFFKAG</sequence>
<accession>A0A5A7PLW0</accession>
<dbReference type="Pfam" id="PF13041">
    <property type="entry name" value="PPR_2"/>
    <property type="match status" value="2"/>
</dbReference>
<dbReference type="PANTHER" id="PTHR47933:SF24">
    <property type="entry name" value="OS05G0207200 PROTEIN"/>
    <property type="match status" value="1"/>
</dbReference>
<evidence type="ECO:0000313" key="4">
    <source>
        <dbReference type="EMBL" id="GER33601.1"/>
    </source>
</evidence>
<organism evidence="4 5">
    <name type="scientific">Striga asiatica</name>
    <name type="common">Asiatic witchweed</name>
    <name type="synonym">Buchnera asiatica</name>
    <dbReference type="NCBI Taxonomy" id="4170"/>
    <lineage>
        <taxon>Eukaryota</taxon>
        <taxon>Viridiplantae</taxon>
        <taxon>Streptophyta</taxon>
        <taxon>Embryophyta</taxon>
        <taxon>Tracheophyta</taxon>
        <taxon>Spermatophyta</taxon>
        <taxon>Magnoliopsida</taxon>
        <taxon>eudicotyledons</taxon>
        <taxon>Gunneridae</taxon>
        <taxon>Pentapetalae</taxon>
        <taxon>asterids</taxon>
        <taxon>lamiids</taxon>
        <taxon>Lamiales</taxon>
        <taxon>Orobanchaceae</taxon>
        <taxon>Buchnereae</taxon>
        <taxon>Striga</taxon>
    </lineage>
</organism>
<evidence type="ECO:0000256" key="1">
    <source>
        <dbReference type="ARBA" id="ARBA00007626"/>
    </source>
</evidence>
<feature type="repeat" description="PPR" evidence="3">
    <location>
        <begin position="237"/>
        <end position="271"/>
    </location>
</feature>
<dbReference type="NCBIfam" id="TIGR00756">
    <property type="entry name" value="PPR"/>
    <property type="match status" value="3"/>
</dbReference>
<dbReference type="Pfam" id="PF01535">
    <property type="entry name" value="PPR"/>
    <property type="match status" value="1"/>
</dbReference>
<dbReference type="AlphaFoldDB" id="A0A5A7PLW0"/>
<evidence type="ECO:0000313" key="5">
    <source>
        <dbReference type="Proteomes" id="UP000325081"/>
    </source>
</evidence>
<keyword evidence="2" id="KW-0677">Repeat</keyword>
<dbReference type="Proteomes" id="UP000325081">
    <property type="component" value="Unassembled WGS sequence"/>
</dbReference>
<comment type="similarity">
    <text evidence="1">Belongs to the PPR family. P subfamily.</text>
</comment>
<dbReference type="GO" id="GO:0003729">
    <property type="term" value="F:mRNA binding"/>
    <property type="evidence" value="ECO:0007669"/>
    <property type="project" value="TreeGrafter"/>
</dbReference>
<reference evidence="5" key="1">
    <citation type="journal article" date="2019" name="Curr. Biol.">
        <title>Genome Sequence of Striga asiatica Provides Insight into the Evolution of Plant Parasitism.</title>
        <authorList>
            <person name="Yoshida S."/>
            <person name="Kim S."/>
            <person name="Wafula E.K."/>
            <person name="Tanskanen J."/>
            <person name="Kim Y.M."/>
            <person name="Honaas L."/>
            <person name="Yang Z."/>
            <person name="Spallek T."/>
            <person name="Conn C.E."/>
            <person name="Ichihashi Y."/>
            <person name="Cheong K."/>
            <person name="Cui S."/>
            <person name="Der J.P."/>
            <person name="Gundlach H."/>
            <person name="Jiao Y."/>
            <person name="Hori C."/>
            <person name="Ishida J.K."/>
            <person name="Kasahara H."/>
            <person name="Kiba T."/>
            <person name="Kim M.S."/>
            <person name="Koo N."/>
            <person name="Laohavisit A."/>
            <person name="Lee Y.H."/>
            <person name="Lumba S."/>
            <person name="McCourt P."/>
            <person name="Mortimer J.C."/>
            <person name="Mutuku J.M."/>
            <person name="Nomura T."/>
            <person name="Sasaki-Sekimoto Y."/>
            <person name="Seto Y."/>
            <person name="Wang Y."/>
            <person name="Wakatake T."/>
            <person name="Sakakibara H."/>
            <person name="Demura T."/>
            <person name="Yamaguchi S."/>
            <person name="Yoneyama K."/>
            <person name="Manabe R.I."/>
            <person name="Nelson D.C."/>
            <person name="Schulman A.H."/>
            <person name="Timko M.P."/>
            <person name="dePamphilis C.W."/>
            <person name="Choi D."/>
            <person name="Shirasu K."/>
        </authorList>
    </citation>
    <scope>NUCLEOTIDE SEQUENCE [LARGE SCALE GENOMIC DNA]</scope>
    <source>
        <strain evidence="5">cv. UVA1</strain>
    </source>
</reference>
<dbReference type="InterPro" id="IPR002885">
    <property type="entry name" value="PPR_rpt"/>
</dbReference>
<dbReference type="Gene3D" id="1.25.40.10">
    <property type="entry name" value="Tetratricopeptide repeat domain"/>
    <property type="match status" value="2"/>
</dbReference>
<comment type="caution">
    <text evidence="4">The sequence shown here is derived from an EMBL/GenBank/DDBJ whole genome shotgun (WGS) entry which is preliminary data.</text>
</comment>
<dbReference type="OrthoDB" id="185373at2759"/>
<evidence type="ECO:0000256" key="2">
    <source>
        <dbReference type="ARBA" id="ARBA00022737"/>
    </source>
</evidence>
<dbReference type="InterPro" id="IPR051240">
    <property type="entry name" value="Mito_RNA-Proc/Resp"/>
</dbReference>
<feature type="repeat" description="PPR" evidence="3">
    <location>
        <begin position="308"/>
        <end position="342"/>
    </location>
</feature>
<dbReference type="EMBL" id="BKCP01004750">
    <property type="protein sequence ID" value="GER33601.1"/>
    <property type="molecule type" value="Genomic_DNA"/>
</dbReference>
<name>A0A5A7PLW0_STRAF</name>
<keyword evidence="5" id="KW-1185">Reference proteome</keyword>
<evidence type="ECO:0000256" key="3">
    <source>
        <dbReference type="PROSITE-ProRule" id="PRU00708"/>
    </source>
</evidence>
<dbReference type="PANTHER" id="PTHR47933">
    <property type="entry name" value="PENTATRICOPEPTIDE REPEAT-CONTAINING PROTEIN 1, MITOCHONDRIAL"/>
    <property type="match status" value="1"/>
</dbReference>
<gene>
    <name evidence="4" type="ORF">STAS_09744</name>
</gene>
<dbReference type="InterPro" id="IPR011990">
    <property type="entry name" value="TPR-like_helical_dom_sf"/>
</dbReference>
<protein>
    <submittedName>
        <fullName evidence="4">Pentatricopeptide repeat-containing protein</fullName>
    </submittedName>
</protein>